<protein>
    <recommendedName>
        <fullName evidence="2">Transglycosylase SLT domain-containing protein</fullName>
    </recommendedName>
</protein>
<evidence type="ECO:0000313" key="4">
    <source>
        <dbReference type="Proteomes" id="UP000005713"/>
    </source>
</evidence>
<dbReference type="SUPFAM" id="SSF53955">
    <property type="entry name" value="Lysozyme-like"/>
    <property type="match status" value="1"/>
</dbReference>
<dbReference type="RefSeq" id="WP_005856080.1">
    <property type="nucleotide sequence ID" value="NZ_AAYA01000002.1"/>
</dbReference>
<dbReference type="GO" id="GO:0008933">
    <property type="term" value="F:peptidoglycan lytic transglycosylase activity"/>
    <property type="evidence" value="ECO:0007669"/>
    <property type="project" value="TreeGrafter"/>
</dbReference>
<dbReference type="PANTHER" id="PTHR30163:SF8">
    <property type="entry name" value="LYTIC MUREIN TRANSGLYCOSYLASE"/>
    <property type="match status" value="1"/>
</dbReference>
<sequence length="271" mass="28756">MRRIVHAALLSLLATSPAFAASCITDQGSFGAYKAAFAQQAASRGVGQRGLQALQGAQLSSITWRFESRPSSQTGVSHADPATFLAKRTGGSAQAFVNAARSRMNKNANLFNSIERQYGVPGSVLAVIWGLETSWGGYLGKTPIVGGAVTLASYCRRHPRFEPHAEAALMMVDRGMISPNTQGGPSGELGHMQFLAGNWMRYGVDANGDGRADPYNAADALASAANLLRQNGWQKGQPFGEGTRNFRALSAWNDSGNYQRAIAYAAQAVGN</sequence>
<gene>
    <name evidence="3" type="ORF">SSE37_08458</name>
</gene>
<dbReference type="AlphaFoldDB" id="A3JZC3"/>
<dbReference type="InterPro" id="IPR023346">
    <property type="entry name" value="Lysozyme-like_dom_sf"/>
</dbReference>
<dbReference type="OrthoDB" id="9808544at2"/>
<proteinExistence type="predicted"/>
<evidence type="ECO:0000313" key="3">
    <source>
        <dbReference type="EMBL" id="EBA09826.1"/>
    </source>
</evidence>
<feature type="chain" id="PRO_5002654923" description="Transglycosylase SLT domain-containing protein" evidence="1">
    <location>
        <begin position="21"/>
        <end position="271"/>
    </location>
</feature>
<dbReference type="InterPro" id="IPR031304">
    <property type="entry name" value="SLT_2"/>
</dbReference>
<keyword evidence="4" id="KW-1185">Reference proteome</keyword>
<reference evidence="3 4" key="1">
    <citation type="submission" date="2006-06" db="EMBL/GenBank/DDBJ databases">
        <authorList>
            <person name="Moran M.A."/>
            <person name="Ferriera S."/>
            <person name="Johnson J."/>
            <person name="Kravitz S."/>
            <person name="Beeson K."/>
            <person name="Sutton G."/>
            <person name="Rogers Y.-H."/>
            <person name="Friedman R."/>
            <person name="Frazier M."/>
            <person name="Venter J.C."/>
        </authorList>
    </citation>
    <scope>NUCLEOTIDE SEQUENCE [LARGE SCALE GENOMIC DNA]</scope>
    <source>
        <strain evidence="3 4">E-37</strain>
    </source>
</reference>
<comment type="caution">
    <text evidence="3">The sequence shown here is derived from an EMBL/GenBank/DDBJ whole genome shotgun (WGS) entry which is preliminary data.</text>
</comment>
<dbReference type="PANTHER" id="PTHR30163">
    <property type="entry name" value="MEMBRANE-BOUND LYTIC MUREIN TRANSGLYCOSYLASE B"/>
    <property type="match status" value="1"/>
</dbReference>
<dbReference type="GO" id="GO:0009253">
    <property type="term" value="P:peptidoglycan catabolic process"/>
    <property type="evidence" value="ECO:0007669"/>
    <property type="project" value="TreeGrafter"/>
</dbReference>
<feature type="signal peptide" evidence="1">
    <location>
        <begin position="1"/>
        <end position="20"/>
    </location>
</feature>
<evidence type="ECO:0000256" key="1">
    <source>
        <dbReference type="SAM" id="SignalP"/>
    </source>
</evidence>
<dbReference type="PROSITE" id="PS51257">
    <property type="entry name" value="PROKAR_LIPOPROTEIN"/>
    <property type="match status" value="1"/>
</dbReference>
<organism evidence="3 4">
    <name type="scientific">Sagittula stellata (strain ATCC 700073 / DSM 11524 / E-37)</name>
    <dbReference type="NCBI Taxonomy" id="388399"/>
    <lineage>
        <taxon>Bacteria</taxon>
        <taxon>Pseudomonadati</taxon>
        <taxon>Pseudomonadota</taxon>
        <taxon>Alphaproteobacteria</taxon>
        <taxon>Rhodobacterales</taxon>
        <taxon>Roseobacteraceae</taxon>
        <taxon>Sagittula</taxon>
    </lineage>
</organism>
<dbReference type="Proteomes" id="UP000005713">
    <property type="component" value="Unassembled WGS sequence"/>
</dbReference>
<accession>A3JZC3</accession>
<dbReference type="Gene3D" id="1.10.530.10">
    <property type="match status" value="1"/>
</dbReference>
<keyword evidence="1" id="KW-0732">Signal</keyword>
<dbReference type="InterPro" id="IPR043426">
    <property type="entry name" value="MltB-like"/>
</dbReference>
<name>A3JZC3_SAGS3</name>
<dbReference type="EMBL" id="AAYA01000002">
    <property type="protein sequence ID" value="EBA09826.1"/>
    <property type="molecule type" value="Genomic_DNA"/>
</dbReference>
<dbReference type="Pfam" id="PF13406">
    <property type="entry name" value="SLT_2"/>
    <property type="match status" value="1"/>
</dbReference>
<feature type="domain" description="Transglycosylase SLT" evidence="2">
    <location>
        <begin position="30"/>
        <end position="240"/>
    </location>
</feature>
<dbReference type="Gene3D" id="1.10.8.350">
    <property type="entry name" value="Bacterial muramidase"/>
    <property type="match status" value="1"/>
</dbReference>
<evidence type="ECO:0000259" key="2">
    <source>
        <dbReference type="Pfam" id="PF13406"/>
    </source>
</evidence>
<dbReference type="eggNOG" id="COG2951">
    <property type="taxonomic scope" value="Bacteria"/>
</dbReference>